<dbReference type="PANTHER" id="PTHR35936:SF36">
    <property type="entry name" value="ABC TRANSPORTER ARGININE-BINDING PROTEIN 1"/>
    <property type="match status" value="1"/>
</dbReference>
<dbReference type="Proteomes" id="UP000028640">
    <property type="component" value="Unassembled WGS sequence"/>
</dbReference>
<dbReference type="STRING" id="910964.GEAM_4316"/>
<dbReference type="InterPro" id="IPR001320">
    <property type="entry name" value="Iontro_rcpt_C"/>
</dbReference>
<evidence type="ECO:0000313" key="6">
    <source>
        <dbReference type="EMBL" id="KFC77465.1"/>
    </source>
</evidence>
<evidence type="ECO:0000256" key="1">
    <source>
        <dbReference type="ARBA" id="ARBA00010333"/>
    </source>
</evidence>
<feature type="domain" description="Ionotropic glutamate receptor C-terminal" evidence="5">
    <location>
        <begin position="30"/>
        <end position="254"/>
    </location>
</feature>
<dbReference type="eggNOG" id="COG0834">
    <property type="taxonomic scope" value="Bacteria"/>
</dbReference>
<dbReference type="GO" id="GO:0016020">
    <property type="term" value="C:membrane"/>
    <property type="evidence" value="ECO:0007669"/>
    <property type="project" value="InterPro"/>
</dbReference>
<dbReference type="InterPro" id="IPR001638">
    <property type="entry name" value="Solute-binding_3/MltF_N"/>
</dbReference>
<proteinExistence type="inferred from homology"/>
<evidence type="ECO:0000259" key="5">
    <source>
        <dbReference type="SMART" id="SM00079"/>
    </source>
</evidence>
<sequence>MKHLKKIVLASLLAFTTTGTYAADVVKGKTLTVAISPNSPPMLFKDQNGKLQGVDLEIFTDYCKARGCKIETKEYDWDGMLGAVASKQADVAFSGISITDKRKKVMDFSDSYYENSFNLVSLASKKLTITDLSQLKKYSIGYPRGMAYTDLIKSDLEPKGYYKVADVKLYPSYNEAVTDLKNGNLDLAFIEEPVYDNYRFHQKMPLAISYSFKGVDHLGFAFQQGSPIRDDFNAYLKQLGPKKLAAIMDKWLKS</sequence>
<evidence type="ECO:0000313" key="7">
    <source>
        <dbReference type="Proteomes" id="UP000028640"/>
    </source>
</evidence>
<accession>A0A085G170</accession>
<feature type="domain" description="Solute-binding protein family 3/N-terminal" evidence="4">
    <location>
        <begin position="30"/>
        <end position="254"/>
    </location>
</feature>
<reference evidence="6 7" key="1">
    <citation type="submission" date="2014-05" db="EMBL/GenBank/DDBJ databases">
        <title>ATOL: Assembling a taxonomically balanced genome-scale reconstruction of the evolutionary history of the Enterobacteriaceae.</title>
        <authorList>
            <person name="Plunkett G.III."/>
            <person name="Neeno-Eckwall E.C."/>
            <person name="Glasner J.D."/>
            <person name="Perna N.T."/>
        </authorList>
    </citation>
    <scope>NUCLEOTIDE SEQUENCE [LARGE SCALE GENOMIC DNA]</scope>
    <source>
        <strain evidence="6 7">ATCC 33852</strain>
    </source>
</reference>
<feature type="signal peptide" evidence="3">
    <location>
        <begin position="1"/>
        <end position="22"/>
    </location>
</feature>
<gene>
    <name evidence="6" type="ORF">GEAM_4316</name>
</gene>
<dbReference type="SUPFAM" id="SSF53850">
    <property type="entry name" value="Periplasmic binding protein-like II"/>
    <property type="match status" value="1"/>
</dbReference>
<comment type="caution">
    <text evidence="6">The sequence shown here is derived from an EMBL/GenBank/DDBJ whole genome shotgun (WGS) entry which is preliminary data.</text>
</comment>
<dbReference type="EMBL" id="JMPJ01000075">
    <property type="protein sequence ID" value="KFC77465.1"/>
    <property type="molecule type" value="Genomic_DNA"/>
</dbReference>
<evidence type="ECO:0000256" key="2">
    <source>
        <dbReference type="ARBA" id="ARBA00022729"/>
    </source>
</evidence>
<dbReference type="RefSeq" id="WP_034795917.1">
    <property type="nucleotide sequence ID" value="NZ_JMPJ01000075.1"/>
</dbReference>
<dbReference type="Gene3D" id="3.40.190.10">
    <property type="entry name" value="Periplasmic binding protein-like II"/>
    <property type="match status" value="2"/>
</dbReference>
<dbReference type="PANTHER" id="PTHR35936">
    <property type="entry name" value="MEMBRANE-BOUND LYTIC MUREIN TRANSGLYCOSYLASE F"/>
    <property type="match status" value="1"/>
</dbReference>
<name>A0A085G170_EWIA3</name>
<dbReference type="SMART" id="SM00079">
    <property type="entry name" value="PBPe"/>
    <property type="match status" value="1"/>
</dbReference>
<dbReference type="SMART" id="SM00062">
    <property type="entry name" value="PBPb"/>
    <property type="match status" value="1"/>
</dbReference>
<comment type="similarity">
    <text evidence="1">Belongs to the bacterial solute-binding protein 3 family.</text>
</comment>
<keyword evidence="7" id="KW-1185">Reference proteome</keyword>
<protein>
    <submittedName>
        <fullName evidence="6">Putative periplasmic binding protein</fullName>
    </submittedName>
</protein>
<evidence type="ECO:0000256" key="3">
    <source>
        <dbReference type="SAM" id="SignalP"/>
    </source>
</evidence>
<dbReference type="GeneID" id="78382292"/>
<feature type="chain" id="PRO_5001790627" evidence="3">
    <location>
        <begin position="23"/>
        <end position="254"/>
    </location>
</feature>
<dbReference type="Pfam" id="PF00497">
    <property type="entry name" value="SBP_bac_3"/>
    <property type="match status" value="1"/>
</dbReference>
<dbReference type="AlphaFoldDB" id="A0A085G170"/>
<organism evidence="6 7">
    <name type="scientific">Ewingella americana (strain ATCC 33852 / DSM 4580 / CCUG 14506 / JCM 5911 / LMG 7869 / NCTC 12157 / CDC 1468-78)</name>
    <dbReference type="NCBI Taxonomy" id="910964"/>
    <lineage>
        <taxon>Bacteria</taxon>
        <taxon>Pseudomonadati</taxon>
        <taxon>Pseudomonadota</taxon>
        <taxon>Gammaproteobacteria</taxon>
        <taxon>Enterobacterales</taxon>
        <taxon>Yersiniaceae</taxon>
        <taxon>Ewingella</taxon>
    </lineage>
</organism>
<keyword evidence="2 3" id="KW-0732">Signal</keyword>
<evidence type="ECO:0000259" key="4">
    <source>
        <dbReference type="SMART" id="SM00062"/>
    </source>
</evidence>
<dbReference type="GO" id="GO:0015276">
    <property type="term" value="F:ligand-gated monoatomic ion channel activity"/>
    <property type="evidence" value="ECO:0007669"/>
    <property type="project" value="InterPro"/>
</dbReference>
<dbReference type="OrthoDB" id="6970383at2"/>